<dbReference type="EMBL" id="CP073587">
    <property type="protein sequence ID" value="QUN06552.1"/>
    <property type="molecule type" value="Genomic_DNA"/>
</dbReference>
<dbReference type="CDD" id="cd02149">
    <property type="entry name" value="NfsB-like"/>
    <property type="match status" value="1"/>
</dbReference>
<evidence type="ECO:0000313" key="5">
    <source>
        <dbReference type="EMBL" id="QUN06552.1"/>
    </source>
</evidence>
<dbReference type="SUPFAM" id="SSF55469">
    <property type="entry name" value="FMN-dependent nitroreductase-like"/>
    <property type="match status" value="1"/>
</dbReference>
<evidence type="ECO:0000259" key="4">
    <source>
        <dbReference type="Pfam" id="PF00881"/>
    </source>
</evidence>
<organism evidence="5 6">
    <name type="scientific">Shewanella yunxiaonensis</name>
    <dbReference type="NCBI Taxonomy" id="2829809"/>
    <lineage>
        <taxon>Bacteria</taxon>
        <taxon>Pseudomonadati</taxon>
        <taxon>Pseudomonadota</taxon>
        <taxon>Gammaproteobacteria</taxon>
        <taxon>Alteromonadales</taxon>
        <taxon>Shewanellaceae</taxon>
        <taxon>Shewanella</taxon>
    </lineage>
</organism>
<gene>
    <name evidence="5" type="primary">nfsB</name>
    <name evidence="5" type="ORF">KDN34_03585</name>
</gene>
<dbReference type="RefSeq" id="WP_212595566.1">
    <property type="nucleotide sequence ID" value="NZ_CP073587.1"/>
</dbReference>
<keyword evidence="3 5" id="KW-0560">Oxidoreductase</keyword>
<evidence type="ECO:0000256" key="3">
    <source>
        <dbReference type="ARBA" id="ARBA00023002"/>
    </source>
</evidence>
<dbReference type="Proteomes" id="UP000679575">
    <property type="component" value="Chromosome"/>
</dbReference>
<proteinExistence type="inferred from homology"/>
<protein>
    <submittedName>
        <fullName evidence="5">Oxygen-insensitive NAD(P)H nitroreductase</fullName>
        <ecNumber evidence="5">1.5.1.34</ecNumber>
    </submittedName>
</protein>
<evidence type="ECO:0000256" key="1">
    <source>
        <dbReference type="ARBA" id="ARBA00007118"/>
    </source>
</evidence>
<dbReference type="InterPro" id="IPR033878">
    <property type="entry name" value="NfsB-like"/>
</dbReference>
<sequence length="217" mass="24057">MTDLATIVKRRYTSKALDPTKKIPEEKIDQLKTLLQYAPSSVNSQPWHFVIAATAEGKAKIAEATANYAFNTPKILNASHVVVLCTRNYISDEYLEHLVAQEQLDGRIPDDAAKQALQNGRKFFVNMHRYEAKDLQHWMEKQTYLALGTLLMGASVLEIGATPIEGFDATTLNSVLGLRDKGFTASVVVALGYSDATDFNAKLPKSRLPQSETIDEI</sequence>
<comment type="similarity">
    <text evidence="1">Belongs to the nitroreductase family.</text>
</comment>
<reference evidence="5 6" key="1">
    <citation type="submission" date="2021-04" db="EMBL/GenBank/DDBJ databases">
        <title>Novel species identification of genus Shewanella.</title>
        <authorList>
            <person name="Liu G."/>
        </authorList>
    </citation>
    <scope>NUCLEOTIDE SEQUENCE [LARGE SCALE GENOMIC DNA]</scope>
    <source>
        <strain evidence="5 6">FJAT-54481</strain>
    </source>
</reference>
<dbReference type="NCBIfam" id="NF008275">
    <property type="entry name" value="PRK11053.1"/>
    <property type="match status" value="1"/>
</dbReference>
<evidence type="ECO:0000313" key="6">
    <source>
        <dbReference type="Proteomes" id="UP000679575"/>
    </source>
</evidence>
<dbReference type="GO" id="GO:0004155">
    <property type="term" value="F:6,7-dihydropteridine reductase activity"/>
    <property type="evidence" value="ECO:0007669"/>
    <property type="project" value="UniProtKB-EC"/>
</dbReference>
<keyword evidence="2" id="KW-0521">NADP</keyword>
<accession>A0ABX7YV15</accession>
<dbReference type="Pfam" id="PF00881">
    <property type="entry name" value="Nitroreductase"/>
    <property type="match status" value="1"/>
</dbReference>
<dbReference type="Gene3D" id="3.40.109.10">
    <property type="entry name" value="NADH Oxidase"/>
    <property type="match status" value="1"/>
</dbReference>
<dbReference type="InterPro" id="IPR000415">
    <property type="entry name" value="Nitroreductase-like"/>
</dbReference>
<keyword evidence="6" id="KW-1185">Reference proteome</keyword>
<dbReference type="InterPro" id="IPR029479">
    <property type="entry name" value="Nitroreductase"/>
</dbReference>
<evidence type="ECO:0000256" key="2">
    <source>
        <dbReference type="ARBA" id="ARBA00022857"/>
    </source>
</evidence>
<name>A0ABX7YV15_9GAMM</name>
<dbReference type="PANTHER" id="PTHR43673">
    <property type="entry name" value="NAD(P)H NITROREDUCTASE YDGI-RELATED"/>
    <property type="match status" value="1"/>
</dbReference>
<dbReference type="PANTHER" id="PTHR43673:SF10">
    <property type="entry name" value="NADH DEHYDROGENASE_NAD(P)H NITROREDUCTASE XCC3605-RELATED"/>
    <property type="match status" value="1"/>
</dbReference>
<feature type="domain" description="Nitroreductase" evidence="4">
    <location>
        <begin position="8"/>
        <end position="193"/>
    </location>
</feature>
<dbReference type="EC" id="1.5.1.34" evidence="5"/>